<accession>A0ABP8J6A4</accession>
<evidence type="ECO:0000256" key="1">
    <source>
        <dbReference type="ARBA" id="ARBA00009353"/>
    </source>
</evidence>
<dbReference type="RefSeq" id="WP_345225369.1">
    <property type="nucleotide sequence ID" value="NZ_BAABHA010000010.1"/>
</dbReference>
<protein>
    <submittedName>
        <fullName evidence="4">TIGR01777 family oxidoreductase</fullName>
    </submittedName>
</protein>
<evidence type="ECO:0000259" key="2">
    <source>
        <dbReference type="Pfam" id="PF01370"/>
    </source>
</evidence>
<dbReference type="Proteomes" id="UP001500454">
    <property type="component" value="Unassembled WGS sequence"/>
</dbReference>
<dbReference type="InterPro" id="IPR010099">
    <property type="entry name" value="SDR39U1"/>
</dbReference>
<comment type="caution">
    <text evidence="4">The sequence shown here is derived from an EMBL/GenBank/DDBJ whole genome shotgun (WGS) entry which is preliminary data.</text>
</comment>
<evidence type="ECO:0000313" key="5">
    <source>
        <dbReference type="Proteomes" id="UP001500454"/>
    </source>
</evidence>
<dbReference type="InterPro" id="IPR036291">
    <property type="entry name" value="NAD(P)-bd_dom_sf"/>
</dbReference>
<dbReference type="NCBIfam" id="TIGR01777">
    <property type="entry name" value="yfcH"/>
    <property type="match status" value="1"/>
</dbReference>
<dbReference type="PANTHER" id="PTHR11092">
    <property type="entry name" value="SUGAR NUCLEOTIDE EPIMERASE RELATED"/>
    <property type="match status" value="1"/>
</dbReference>
<evidence type="ECO:0000259" key="3">
    <source>
        <dbReference type="Pfam" id="PF08338"/>
    </source>
</evidence>
<dbReference type="PANTHER" id="PTHR11092:SF0">
    <property type="entry name" value="EPIMERASE FAMILY PROTEIN SDR39U1"/>
    <property type="match status" value="1"/>
</dbReference>
<organism evidence="4 5">
    <name type="scientific">Hymenobacter koreensis</name>
    <dbReference type="NCBI Taxonomy" id="1084523"/>
    <lineage>
        <taxon>Bacteria</taxon>
        <taxon>Pseudomonadati</taxon>
        <taxon>Bacteroidota</taxon>
        <taxon>Cytophagia</taxon>
        <taxon>Cytophagales</taxon>
        <taxon>Hymenobacteraceae</taxon>
        <taxon>Hymenobacter</taxon>
    </lineage>
</organism>
<proteinExistence type="inferred from homology"/>
<keyword evidence="5" id="KW-1185">Reference proteome</keyword>
<gene>
    <name evidence="4" type="ORF">GCM10023186_28920</name>
</gene>
<reference evidence="5" key="1">
    <citation type="journal article" date="2019" name="Int. J. Syst. Evol. Microbiol.">
        <title>The Global Catalogue of Microorganisms (GCM) 10K type strain sequencing project: providing services to taxonomists for standard genome sequencing and annotation.</title>
        <authorList>
            <consortium name="The Broad Institute Genomics Platform"/>
            <consortium name="The Broad Institute Genome Sequencing Center for Infectious Disease"/>
            <person name="Wu L."/>
            <person name="Ma J."/>
        </authorList>
    </citation>
    <scope>NUCLEOTIDE SEQUENCE [LARGE SCALE GENOMIC DNA]</scope>
    <source>
        <strain evidence="5">JCM 17924</strain>
    </source>
</reference>
<dbReference type="Gene3D" id="3.40.50.720">
    <property type="entry name" value="NAD(P)-binding Rossmann-like Domain"/>
    <property type="match status" value="1"/>
</dbReference>
<dbReference type="EMBL" id="BAABHA010000010">
    <property type="protein sequence ID" value="GAA4385502.1"/>
    <property type="molecule type" value="Genomic_DNA"/>
</dbReference>
<evidence type="ECO:0000313" key="4">
    <source>
        <dbReference type="EMBL" id="GAA4385502.1"/>
    </source>
</evidence>
<sequence length="310" mass="34119">MKPKRIVLAGGTGFLGQCLQRHYQHQPVEVVVLTRQARAPHDNVRYVAWDGRTSAGEWATEVDGCDLLINLSGRTVNCRYTSENQRQIINSRVKNTRVLGEVLAACAAPPPLWINAGSAAIYGNAGPEEHDEHDPRLGTGFSAEVCRQWEAAFAAVDTPRTRKVYLRIGLVLGLPGGVLEPFLRVVRWGLGGTIGHGNQGITWLDELDFCRLIDWLEEQPEVAGVINAAAPNPVSNVEFMRELRRAVGAPVGLPGPAPLVRLGTWLLGTESELVLTGRYAVSRVLREQGFPFDYPHLRGSLRRIFGPPQR</sequence>
<feature type="domain" description="DUF1731" evidence="3">
    <location>
        <begin position="256"/>
        <end position="304"/>
    </location>
</feature>
<comment type="similarity">
    <text evidence="1">Belongs to the NAD(P)-dependent epimerase/dehydratase family. SDR39U1 subfamily.</text>
</comment>
<name>A0ABP8J6A4_9BACT</name>
<dbReference type="Pfam" id="PF08338">
    <property type="entry name" value="DUF1731"/>
    <property type="match status" value="1"/>
</dbReference>
<dbReference type="InterPro" id="IPR013549">
    <property type="entry name" value="DUF1731"/>
</dbReference>
<dbReference type="SUPFAM" id="SSF51735">
    <property type="entry name" value="NAD(P)-binding Rossmann-fold domains"/>
    <property type="match status" value="1"/>
</dbReference>
<feature type="domain" description="NAD-dependent epimerase/dehydratase" evidence="2">
    <location>
        <begin position="6"/>
        <end position="221"/>
    </location>
</feature>
<dbReference type="InterPro" id="IPR001509">
    <property type="entry name" value="Epimerase_deHydtase"/>
</dbReference>
<dbReference type="Pfam" id="PF01370">
    <property type="entry name" value="Epimerase"/>
    <property type="match status" value="1"/>
</dbReference>